<dbReference type="OMA" id="TRYTHWQ"/>
<evidence type="ECO:0000256" key="1">
    <source>
        <dbReference type="SAM" id="SignalP"/>
    </source>
</evidence>
<sequence length="224" mass="24281">MRYISALLLGISHAVAYKSATNPITISTAAANSKAVPPDWARIQCTDGGILPTPTYGDSGSIFTACAQLVIDAPVEQVYNAIIDFGSYPKWNSFVPLVKPRDGAVLSDVRAGLPMTFHSAGLAPFGLNTTTDERVTVLDLPSYPRPASALVVWRFDPALGATLIQAEHPNILTHLHNGSTRYISYETYYSLGSVAVQLLEEAKLKKQFVQQGHDLKAYVERMSA</sequence>
<keyword evidence="1" id="KW-0732">Signal</keyword>
<evidence type="ECO:0000313" key="3">
    <source>
        <dbReference type="EMBL" id="KDN43972.1"/>
    </source>
</evidence>
<dbReference type="InterPro" id="IPR023393">
    <property type="entry name" value="START-like_dom_sf"/>
</dbReference>
<dbReference type="Gene3D" id="3.30.530.20">
    <property type="match status" value="1"/>
</dbReference>
<dbReference type="InterPro" id="IPR005031">
    <property type="entry name" value="COQ10_START"/>
</dbReference>
<dbReference type="EMBL" id="JMSN01000056">
    <property type="protein sequence ID" value="KDN43972.1"/>
    <property type="molecule type" value="Genomic_DNA"/>
</dbReference>
<dbReference type="GeneID" id="25264654"/>
<dbReference type="CDD" id="cd07822">
    <property type="entry name" value="SRPBCC_4"/>
    <property type="match status" value="1"/>
</dbReference>
<accession>A0A066VQG5</accession>
<name>A0A066VQG5_TILAU</name>
<dbReference type="SUPFAM" id="SSF55961">
    <property type="entry name" value="Bet v1-like"/>
    <property type="match status" value="1"/>
</dbReference>
<dbReference type="Proteomes" id="UP000027361">
    <property type="component" value="Unassembled WGS sequence"/>
</dbReference>
<feature type="chain" id="PRO_5001628363" description="Coenzyme Q-binding protein COQ10 START domain-containing protein" evidence="1">
    <location>
        <begin position="17"/>
        <end position="224"/>
    </location>
</feature>
<dbReference type="OrthoDB" id="509124at2759"/>
<evidence type="ECO:0000313" key="4">
    <source>
        <dbReference type="Proteomes" id="UP000027361"/>
    </source>
</evidence>
<dbReference type="HOGENOM" id="CLU_069867_6_0_1"/>
<evidence type="ECO:0000259" key="2">
    <source>
        <dbReference type="Pfam" id="PF03364"/>
    </source>
</evidence>
<comment type="caution">
    <text evidence="3">The sequence shown here is derived from an EMBL/GenBank/DDBJ whole genome shotgun (WGS) entry which is preliminary data.</text>
</comment>
<protein>
    <recommendedName>
        <fullName evidence="2">Coenzyme Q-binding protein COQ10 START domain-containing protein</fullName>
    </recommendedName>
</protein>
<organism evidence="3 4">
    <name type="scientific">Tilletiaria anomala (strain ATCC 24038 / CBS 436.72 / UBC 951)</name>
    <dbReference type="NCBI Taxonomy" id="1037660"/>
    <lineage>
        <taxon>Eukaryota</taxon>
        <taxon>Fungi</taxon>
        <taxon>Dikarya</taxon>
        <taxon>Basidiomycota</taxon>
        <taxon>Ustilaginomycotina</taxon>
        <taxon>Exobasidiomycetes</taxon>
        <taxon>Georgefischeriales</taxon>
        <taxon>Tilletiariaceae</taxon>
        <taxon>Tilletiaria</taxon>
    </lineage>
</organism>
<proteinExistence type="predicted"/>
<keyword evidence="4" id="KW-1185">Reference proteome</keyword>
<dbReference type="AlphaFoldDB" id="A0A066VQG5"/>
<feature type="signal peptide" evidence="1">
    <location>
        <begin position="1"/>
        <end position="16"/>
    </location>
</feature>
<gene>
    <name evidence="3" type="ORF">K437DRAFT_257277</name>
</gene>
<dbReference type="RefSeq" id="XP_013242593.1">
    <property type="nucleotide sequence ID" value="XM_013387139.1"/>
</dbReference>
<dbReference type="InParanoid" id="A0A066VQG5"/>
<reference evidence="3 4" key="1">
    <citation type="submission" date="2014-05" db="EMBL/GenBank/DDBJ databases">
        <title>Draft genome sequence of a rare smut relative, Tilletiaria anomala UBC 951.</title>
        <authorList>
            <consortium name="DOE Joint Genome Institute"/>
            <person name="Toome M."/>
            <person name="Kuo A."/>
            <person name="Henrissat B."/>
            <person name="Lipzen A."/>
            <person name="Tritt A."/>
            <person name="Yoshinaga Y."/>
            <person name="Zane M."/>
            <person name="Barry K."/>
            <person name="Grigoriev I.V."/>
            <person name="Spatafora J.W."/>
            <person name="Aimea M.C."/>
        </authorList>
    </citation>
    <scope>NUCLEOTIDE SEQUENCE [LARGE SCALE GENOMIC DNA]</scope>
    <source>
        <strain evidence="3 4">UBC 951</strain>
    </source>
</reference>
<dbReference type="Pfam" id="PF03364">
    <property type="entry name" value="Polyketide_cyc"/>
    <property type="match status" value="1"/>
</dbReference>
<feature type="domain" description="Coenzyme Q-binding protein COQ10 START" evidence="2">
    <location>
        <begin position="71"/>
        <end position="136"/>
    </location>
</feature>